<feature type="transmembrane region" description="Helical" evidence="1">
    <location>
        <begin position="210"/>
        <end position="231"/>
    </location>
</feature>
<feature type="transmembrane region" description="Helical" evidence="1">
    <location>
        <begin position="282"/>
        <end position="303"/>
    </location>
</feature>
<dbReference type="KEGG" id="peo:AS203_01540"/>
<dbReference type="AlphaFoldDB" id="A0A0S2KI83"/>
<feature type="transmembrane region" description="Helical" evidence="1">
    <location>
        <begin position="183"/>
        <end position="203"/>
    </location>
</feature>
<keyword evidence="1" id="KW-0472">Membrane</keyword>
<name>A0A0S2KI83_9BACT</name>
<dbReference type="RefSeq" id="WP_025065064.1">
    <property type="nucleotide sequence ID" value="NZ_CP013195.1"/>
</dbReference>
<dbReference type="InterPro" id="IPR002656">
    <property type="entry name" value="Acyl_transf_3_dom"/>
</dbReference>
<accession>A0A0S2KI83</accession>
<keyword evidence="1" id="KW-1133">Transmembrane helix</keyword>
<protein>
    <recommendedName>
        <fullName evidence="2">Acyltransferase 3 domain-containing protein</fullName>
    </recommendedName>
</protein>
<keyword evidence="4" id="KW-1185">Reference proteome</keyword>
<feature type="transmembrane region" description="Helical" evidence="1">
    <location>
        <begin position="243"/>
        <end position="261"/>
    </location>
</feature>
<dbReference type="Pfam" id="PF01757">
    <property type="entry name" value="Acyl_transf_3"/>
    <property type="match status" value="1"/>
</dbReference>
<sequence>MGKENYITIAKAIGISLMVVGHSGCPAILKNFIYYFHMPLFFFCSGYFFHVPTSASSLLSFCKKRVQGLYIPYIKWSLIFLALHNLFFLCNIYNESYGYEGHAFTFYSPTDFLKRFLHIVFSMDKQEPLLGGFWFLKTLFISSLLISCLFYIQQKLKLKKRVVFLLMALELWGFKYMNVSIPIIGEVSIHFMGGCIFLMGFLFHKYEKKYFYGVTITSITFALLLIFSLSNKELSMFCTFHETLLYLCLSLCGIIFTFNISKYIEKIGRGIKRMFYYMGQNTMIILALHFICFKVISLLYILLNGKDLTLLSSFPTIESIDNTWWIFYSFVGIGLPLLLKYHYDTYLSPLLNRKR</sequence>
<feature type="transmembrane region" description="Helical" evidence="1">
    <location>
        <begin position="40"/>
        <end position="61"/>
    </location>
</feature>
<feature type="domain" description="Acyltransferase 3" evidence="2">
    <location>
        <begin position="5"/>
        <end position="339"/>
    </location>
</feature>
<dbReference type="OrthoDB" id="9816048at2"/>
<dbReference type="STRING" id="76123.AS203_01540"/>
<feature type="transmembrane region" description="Helical" evidence="1">
    <location>
        <begin position="132"/>
        <end position="152"/>
    </location>
</feature>
<evidence type="ECO:0000313" key="4">
    <source>
        <dbReference type="Proteomes" id="UP000056252"/>
    </source>
</evidence>
<keyword evidence="1" id="KW-0812">Transmembrane</keyword>
<feature type="transmembrane region" description="Helical" evidence="1">
    <location>
        <begin position="73"/>
        <end position="94"/>
    </location>
</feature>
<dbReference type="PANTHER" id="PTHR37312:SF1">
    <property type="entry name" value="MEMBRANE-BOUND ACYLTRANSFERASE YKRP-RELATED"/>
    <property type="match status" value="1"/>
</dbReference>
<reference evidence="4" key="1">
    <citation type="submission" date="2015-11" db="EMBL/GenBank/DDBJ databases">
        <authorList>
            <person name="Holder M.E."/>
            <person name="Ajami N.J."/>
            <person name="Petrosino J.F."/>
        </authorList>
    </citation>
    <scope>NUCLEOTIDE SEQUENCE [LARGE SCALE GENOMIC DNA]</scope>
    <source>
        <strain evidence="4">F0113</strain>
    </source>
</reference>
<organism evidence="3 4">
    <name type="scientific">Hoylesella enoeca</name>
    <dbReference type="NCBI Taxonomy" id="76123"/>
    <lineage>
        <taxon>Bacteria</taxon>
        <taxon>Pseudomonadati</taxon>
        <taxon>Bacteroidota</taxon>
        <taxon>Bacteroidia</taxon>
        <taxon>Bacteroidales</taxon>
        <taxon>Prevotellaceae</taxon>
        <taxon>Hoylesella</taxon>
    </lineage>
</organism>
<dbReference type="EMBL" id="CP013195">
    <property type="protein sequence ID" value="ALO47941.1"/>
    <property type="molecule type" value="Genomic_DNA"/>
</dbReference>
<evidence type="ECO:0000259" key="2">
    <source>
        <dbReference type="Pfam" id="PF01757"/>
    </source>
</evidence>
<dbReference type="InterPro" id="IPR052734">
    <property type="entry name" value="Nod_factor_acetyltransferase"/>
</dbReference>
<feature type="transmembrane region" description="Helical" evidence="1">
    <location>
        <begin position="323"/>
        <end position="343"/>
    </location>
</feature>
<proteinExistence type="predicted"/>
<evidence type="ECO:0000256" key="1">
    <source>
        <dbReference type="SAM" id="Phobius"/>
    </source>
</evidence>
<evidence type="ECO:0000313" key="3">
    <source>
        <dbReference type="EMBL" id="ALO47941.1"/>
    </source>
</evidence>
<dbReference type="GO" id="GO:0016747">
    <property type="term" value="F:acyltransferase activity, transferring groups other than amino-acyl groups"/>
    <property type="evidence" value="ECO:0007669"/>
    <property type="project" value="InterPro"/>
</dbReference>
<dbReference type="PANTHER" id="PTHR37312">
    <property type="entry name" value="MEMBRANE-BOUND ACYLTRANSFERASE YKRP-RELATED"/>
    <property type="match status" value="1"/>
</dbReference>
<gene>
    <name evidence="3" type="ORF">AS203_01540</name>
</gene>
<dbReference type="Proteomes" id="UP000056252">
    <property type="component" value="Chromosome"/>
</dbReference>